<dbReference type="Proteomes" id="UP000198816">
    <property type="component" value="Unassembled WGS sequence"/>
</dbReference>
<accession>A0A1H3C705</accession>
<reference evidence="2" key="1">
    <citation type="submission" date="2016-10" db="EMBL/GenBank/DDBJ databases">
        <authorList>
            <person name="Varghese N."/>
            <person name="Submissions S."/>
        </authorList>
    </citation>
    <scope>NUCLEOTIDE SEQUENCE [LARGE SCALE GENOMIC DNA]</scope>
    <source>
        <strain evidence="2">DSM 217</strain>
    </source>
</reference>
<dbReference type="AlphaFoldDB" id="A0A1H3C705"/>
<name>A0A1H3C705_THIRO</name>
<dbReference type="STRING" id="1058.SAMN05421783_13111"/>
<dbReference type="OrthoDB" id="5770948at2"/>
<organism evidence="1 2">
    <name type="scientific">Thiocapsa roseopersicina</name>
    <dbReference type="NCBI Taxonomy" id="1058"/>
    <lineage>
        <taxon>Bacteria</taxon>
        <taxon>Pseudomonadati</taxon>
        <taxon>Pseudomonadota</taxon>
        <taxon>Gammaproteobacteria</taxon>
        <taxon>Chromatiales</taxon>
        <taxon>Chromatiaceae</taxon>
        <taxon>Thiocapsa</taxon>
    </lineage>
</organism>
<proteinExistence type="predicted"/>
<gene>
    <name evidence="1" type="ORF">SAMN05421783_13111</name>
</gene>
<dbReference type="EMBL" id="FNNZ01000031">
    <property type="protein sequence ID" value="SDX49947.1"/>
    <property type="molecule type" value="Genomic_DNA"/>
</dbReference>
<evidence type="ECO:0000313" key="1">
    <source>
        <dbReference type="EMBL" id="SDX49947.1"/>
    </source>
</evidence>
<sequence>MTDRLRPSSPCGPMFPILLGVVLAVGPFGSARAAGAPVLWGAGVKPCTDFLATAPADPTAQAIAGEGYRRYQEWLSGLVTGLNLATGRDVLKGAELDAAMIRIRANCERHPTDDFFNAAMRLVRSLGEPNKN</sequence>
<protein>
    <recommendedName>
        <fullName evidence="3">HdeA/HdeB family protein</fullName>
    </recommendedName>
</protein>
<keyword evidence="2" id="KW-1185">Reference proteome</keyword>
<dbReference type="RefSeq" id="WP_093037339.1">
    <property type="nucleotide sequence ID" value="NZ_FNNZ01000031.1"/>
</dbReference>
<evidence type="ECO:0000313" key="2">
    <source>
        <dbReference type="Proteomes" id="UP000198816"/>
    </source>
</evidence>
<evidence type="ECO:0008006" key="3">
    <source>
        <dbReference type="Google" id="ProtNLM"/>
    </source>
</evidence>